<sequence length="137" mass="15370">MVAEERAEEVGKSALNLGLINIKELSKRGKKVRGLLPFILFLSLQENEQSEEKARVAKRSPPSKGWQASTPELKKEATRALFSKAKASGSLGTGEGAAASVMAAVAEEEETAMGYCWWWWWWWKATQTQDDEVFFLF</sequence>
<accession>A0A8K0IQR5</accession>
<feature type="region of interest" description="Disordered" evidence="1">
    <location>
        <begin position="52"/>
        <end position="72"/>
    </location>
</feature>
<name>A0A8K0IQR5_COCNU</name>
<evidence type="ECO:0000256" key="1">
    <source>
        <dbReference type="SAM" id="MobiDB-lite"/>
    </source>
</evidence>
<reference evidence="2" key="1">
    <citation type="journal article" date="2017" name="Gigascience">
        <title>The genome draft of coconut (Cocos nucifera).</title>
        <authorList>
            <person name="Xiao Y."/>
            <person name="Xu P."/>
            <person name="Fan H."/>
            <person name="Baudouin L."/>
            <person name="Xia W."/>
            <person name="Bocs S."/>
            <person name="Xu J."/>
            <person name="Li Q."/>
            <person name="Guo A."/>
            <person name="Zhou L."/>
            <person name="Li J."/>
            <person name="Wu Y."/>
            <person name="Ma Z."/>
            <person name="Armero A."/>
            <person name="Issali A.E."/>
            <person name="Liu N."/>
            <person name="Peng M."/>
            <person name="Yang Y."/>
        </authorList>
    </citation>
    <scope>NUCLEOTIDE SEQUENCE</scope>
    <source>
        <tissue evidence="2">Spear leaf of Hainan Tall coconut</tissue>
    </source>
</reference>
<organism evidence="2 3">
    <name type="scientific">Cocos nucifera</name>
    <name type="common">Coconut palm</name>
    <dbReference type="NCBI Taxonomy" id="13894"/>
    <lineage>
        <taxon>Eukaryota</taxon>
        <taxon>Viridiplantae</taxon>
        <taxon>Streptophyta</taxon>
        <taxon>Embryophyta</taxon>
        <taxon>Tracheophyta</taxon>
        <taxon>Spermatophyta</taxon>
        <taxon>Magnoliopsida</taxon>
        <taxon>Liliopsida</taxon>
        <taxon>Arecaceae</taxon>
        <taxon>Arecoideae</taxon>
        <taxon>Cocoseae</taxon>
        <taxon>Attaleinae</taxon>
        <taxon>Cocos</taxon>
    </lineage>
</organism>
<comment type="caution">
    <text evidence="2">The sequence shown here is derived from an EMBL/GenBank/DDBJ whole genome shotgun (WGS) entry which is preliminary data.</text>
</comment>
<protein>
    <submittedName>
        <fullName evidence="2">Uncharacterized protein</fullName>
    </submittedName>
</protein>
<dbReference type="AlphaFoldDB" id="A0A8K0IQR5"/>
<reference evidence="2" key="2">
    <citation type="submission" date="2019-07" db="EMBL/GenBank/DDBJ databases">
        <authorList>
            <person name="Yang Y."/>
            <person name="Bocs S."/>
            <person name="Baudouin L."/>
        </authorList>
    </citation>
    <scope>NUCLEOTIDE SEQUENCE</scope>
    <source>
        <tissue evidence="2">Spear leaf of Hainan Tall coconut</tissue>
    </source>
</reference>
<evidence type="ECO:0000313" key="2">
    <source>
        <dbReference type="EMBL" id="KAG1364408.1"/>
    </source>
</evidence>
<dbReference type="EMBL" id="CM017882">
    <property type="protein sequence ID" value="KAG1364408.1"/>
    <property type="molecule type" value="Genomic_DNA"/>
</dbReference>
<dbReference type="Proteomes" id="UP000797356">
    <property type="component" value="Chromosome 11"/>
</dbReference>
<keyword evidence="3" id="KW-1185">Reference proteome</keyword>
<gene>
    <name evidence="2" type="ORF">COCNU_11G012350</name>
</gene>
<proteinExistence type="predicted"/>
<evidence type="ECO:0000313" key="3">
    <source>
        <dbReference type="Proteomes" id="UP000797356"/>
    </source>
</evidence>